<evidence type="ECO:0000259" key="2">
    <source>
        <dbReference type="Pfam" id="PF07127"/>
    </source>
</evidence>
<reference evidence="3" key="1">
    <citation type="journal article" date="1995" name="Plant Mol. Biol.">
        <title>Expression of nodulin genes in plant-determined ineffective nodules of pea.</title>
        <authorList>
            <person name="Suganuma N."/>
            <person name="Tamaoki M."/>
            <person name="Kouchi H."/>
        </authorList>
    </citation>
    <scope>NUCLEOTIDE SEQUENCE</scope>
    <source>
        <strain evidence="3">Sparkle</strain>
        <tissue evidence="3">Nodule</tissue>
    </source>
</reference>
<feature type="domain" description="Late nodulin" evidence="2">
    <location>
        <begin position="1"/>
        <end position="50"/>
    </location>
</feature>
<dbReference type="InterPro" id="IPR009810">
    <property type="entry name" value="Nodulin_late_dom"/>
</dbReference>
<dbReference type="Pfam" id="PF07127">
    <property type="entry name" value="Nodulin_late"/>
    <property type="match status" value="1"/>
</dbReference>
<dbReference type="Gramene" id="PSAT_LOCUS7545_t1">
    <property type="protein sequence ID" value="CAL5187277.1"/>
    <property type="gene ID" value="PSAT_LOCUS7545"/>
</dbReference>
<name>Q9AVA3_PEA</name>
<feature type="chain" id="PRO_5004323701" evidence="1">
    <location>
        <begin position="25"/>
        <end position="66"/>
    </location>
</feature>
<protein>
    <submittedName>
        <fullName evidence="3">Nodule-specific protein</fullName>
    </submittedName>
</protein>
<gene>
    <name evidence="3" type="primary">PsN6</name>
</gene>
<keyword evidence="1" id="KW-0732">Signal</keyword>
<sequence>MASILKLYVVFIFLFFFVASNVDGRQACVHDRECKCPGHPVSRCVKGFCRCYTFPAIPSFKGMNKY</sequence>
<evidence type="ECO:0000313" key="3">
    <source>
        <dbReference type="EMBL" id="BAB40943.1"/>
    </source>
</evidence>
<dbReference type="EMBL" id="AB059550">
    <property type="protein sequence ID" value="BAB40943.1"/>
    <property type="molecule type" value="mRNA"/>
</dbReference>
<dbReference type="GO" id="GO:0046872">
    <property type="term" value="F:metal ion binding"/>
    <property type="evidence" value="ECO:0007669"/>
    <property type="project" value="InterPro"/>
</dbReference>
<organism evidence="3">
    <name type="scientific">Pisum sativum</name>
    <name type="common">Garden pea</name>
    <name type="synonym">Lathyrus oleraceus</name>
    <dbReference type="NCBI Taxonomy" id="3888"/>
    <lineage>
        <taxon>Eukaryota</taxon>
        <taxon>Viridiplantae</taxon>
        <taxon>Streptophyta</taxon>
        <taxon>Embryophyta</taxon>
        <taxon>Tracheophyta</taxon>
        <taxon>Spermatophyta</taxon>
        <taxon>Magnoliopsida</taxon>
        <taxon>eudicotyledons</taxon>
        <taxon>Gunneridae</taxon>
        <taxon>Pentapetalae</taxon>
        <taxon>rosids</taxon>
        <taxon>fabids</taxon>
        <taxon>Fabales</taxon>
        <taxon>Fabaceae</taxon>
        <taxon>Papilionoideae</taxon>
        <taxon>50 kb inversion clade</taxon>
        <taxon>NPAAA clade</taxon>
        <taxon>Hologalegina</taxon>
        <taxon>IRL clade</taxon>
        <taxon>Fabeae</taxon>
        <taxon>Lathyrus</taxon>
    </lineage>
</organism>
<proteinExistence type="evidence at transcript level"/>
<evidence type="ECO:0000256" key="1">
    <source>
        <dbReference type="SAM" id="SignalP"/>
    </source>
</evidence>
<accession>Q9AVA3</accession>
<dbReference type="AlphaFoldDB" id="Q9AVA3"/>
<feature type="signal peptide" evidence="1">
    <location>
        <begin position="1"/>
        <end position="24"/>
    </location>
</feature>
<reference evidence="3" key="2">
    <citation type="journal article" date="2002" name="Mol. Plant Microbe Interact.">
        <title>Expression of genes encoding late nodulins characterized by a putative signal peptide and conserved cysteine residues is reduced in ineffective pea nodules.</title>
        <authorList>
            <person name="Kato T."/>
            <person name="Kawashima K."/>
            <person name="Miwa M."/>
            <person name="Mimura Y."/>
            <person name="Tamaoki M."/>
            <person name="Kouchi H."/>
            <person name="Suganuma N."/>
        </authorList>
    </citation>
    <scope>NUCLEOTIDE SEQUENCE</scope>
    <source>
        <strain evidence="3">Sparkle</strain>
        <tissue evidence="3">Nodule</tissue>
    </source>
</reference>